<dbReference type="EMBL" id="MTEI01000004">
    <property type="protein sequence ID" value="OQW88361.1"/>
    <property type="molecule type" value="Genomic_DNA"/>
</dbReference>
<feature type="active site" evidence="1">
    <location>
        <position position="308"/>
    </location>
</feature>
<keyword evidence="1" id="KW-0594">Phospholipid biosynthesis</keyword>
<dbReference type="Proteomes" id="UP000192505">
    <property type="component" value="Unassembled WGS sequence"/>
</dbReference>
<proteinExistence type="inferred from homology"/>
<evidence type="ECO:0000313" key="3">
    <source>
        <dbReference type="EMBL" id="OQW88361.1"/>
    </source>
</evidence>
<comment type="similarity">
    <text evidence="1">Belongs to the phospholipase D family. Cardiolipin synthase subfamily. ClsB sub-subfamily.</text>
</comment>
<accession>A0A1W9KUY8</accession>
<keyword evidence="1" id="KW-1003">Cell membrane</keyword>
<feature type="active site" evidence="1">
    <location>
        <position position="310"/>
    </location>
</feature>
<dbReference type="SUPFAM" id="SSF56024">
    <property type="entry name" value="Phospholipase D/nuclease"/>
    <property type="match status" value="2"/>
</dbReference>
<protein>
    <recommendedName>
        <fullName evidence="1">Cardiolipin synthase B</fullName>
        <shortName evidence="1">CL synthase</shortName>
        <ecNumber evidence="1">2.7.8.-</ecNumber>
    </recommendedName>
</protein>
<dbReference type="PANTHER" id="PTHR21248">
    <property type="entry name" value="CARDIOLIPIN SYNTHASE"/>
    <property type="match status" value="1"/>
</dbReference>
<keyword evidence="1" id="KW-0472">Membrane</keyword>
<dbReference type="GO" id="GO:0008808">
    <property type="term" value="F:cardiolipin synthase activity"/>
    <property type="evidence" value="ECO:0007669"/>
    <property type="project" value="InterPro"/>
</dbReference>
<comment type="function">
    <text evidence="1">Catalyzes the phosphatidyl group transfer from one phosphatidylglycerol molecule to another to form cardiolipin (CL) (diphosphatidylglycerol) and glycerol.</text>
</comment>
<comment type="catalytic activity">
    <reaction evidence="1">
        <text>2 a 1,2-diacyl-sn-glycero-3-phospho-(1'-sn-glycerol) = a cardiolipin + glycerol</text>
        <dbReference type="Rhea" id="RHEA:31451"/>
        <dbReference type="ChEBI" id="CHEBI:17754"/>
        <dbReference type="ChEBI" id="CHEBI:62237"/>
        <dbReference type="ChEBI" id="CHEBI:64716"/>
    </reaction>
</comment>
<dbReference type="HAMAP" id="MF_01917">
    <property type="entry name" value="Cardiolipin_synth_ClsB"/>
    <property type="match status" value="1"/>
</dbReference>
<reference evidence="3 4" key="1">
    <citation type="submission" date="2017-01" db="EMBL/GenBank/DDBJ databases">
        <title>Novel large sulfur bacteria in the metagenomes of groundwater-fed chemosynthetic microbial mats in the Lake Huron basin.</title>
        <authorList>
            <person name="Sharrar A.M."/>
            <person name="Flood B.E."/>
            <person name="Bailey J.V."/>
            <person name="Jones D.S."/>
            <person name="Biddanda B."/>
            <person name="Ruberg S.A."/>
            <person name="Marcus D.N."/>
            <person name="Dick G.J."/>
        </authorList>
    </citation>
    <scope>NUCLEOTIDE SEQUENCE [LARGE SCALE GENOMIC DNA]</scope>
    <source>
        <strain evidence="3">A7</strain>
    </source>
</reference>
<dbReference type="SMART" id="SM00155">
    <property type="entry name" value="PLDc"/>
    <property type="match status" value="2"/>
</dbReference>
<dbReference type="InterPro" id="IPR001736">
    <property type="entry name" value="PLipase_D/transphosphatidylase"/>
</dbReference>
<feature type="active site" evidence="1">
    <location>
        <position position="119"/>
    </location>
</feature>
<dbReference type="EC" id="2.7.8.-" evidence="1"/>
<dbReference type="GO" id="GO:0005886">
    <property type="term" value="C:plasma membrane"/>
    <property type="evidence" value="ECO:0007669"/>
    <property type="project" value="UniProtKB-SubCell"/>
</dbReference>
<keyword evidence="1" id="KW-0444">Lipid biosynthesis</keyword>
<dbReference type="CDD" id="cd09110">
    <property type="entry name" value="PLDc_CLS_1"/>
    <property type="match status" value="1"/>
</dbReference>
<feature type="active site" evidence="1">
    <location>
        <position position="315"/>
    </location>
</feature>
<dbReference type="CDD" id="cd09159">
    <property type="entry name" value="PLDc_ybhO_like_2"/>
    <property type="match status" value="1"/>
</dbReference>
<dbReference type="InterPro" id="IPR030872">
    <property type="entry name" value="Cardiolipin_synth_ClsB"/>
</dbReference>
<evidence type="ECO:0000256" key="1">
    <source>
        <dbReference type="HAMAP-Rule" id="MF_01917"/>
    </source>
</evidence>
<keyword evidence="1" id="KW-0808">Transferase</keyword>
<dbReference type="AlphaFoldDB" id="A0A1W9KUY8"/>
<dbReference type="PANTHER" id="PTHR21248:SF22">
    <property type="entry name" value="PHOSPHOLIPASE D"/>
    <property type="match status" value="1"/>
</dbReference>
<feature type="domain" description="PLD phosphodiesterase" evidence="2">
    <location>
        <begin position="107"/>
        <end position="134"/>
    </location>
</feature>
<dbReference type="NCBIfam" id="NF008427">
    <property type="entry name" value="PRK11263.1"/>
    <property type="match status" value="1"/>
</dbReference>
<feature type="domain" description="PLD phosphodiesterase" evidence="2">
    <location>
        <begin position="303"/>
        <end position="330"/>
    </location>
</feature>
<feature type="active site" evidence="1">
    <location>
        <position position="114"/>
    </location>
</feature>
<name>A0A1W9KUY8_9BURK</name>
<evidence type="ECO:0000259" key="2">
    <source>
        <dbReference type="PROSITE" id="PS50035"/>
    </source>
</evidence>
<keyword evidence="1" id="KW-1208">Phospholipid metabolism</keyword>
<dbReference type="Pfam" id="PF13091">
    <property type="entry name" value="PLDc_2"/>
    <property type="match status" value="2"/>
</dbReference>
<comment type="caution">
    <text evidence="3">The sequence shown here is derived from an EMBL/GenBank/DDBJ whole genome shotgun (WGS) entry which is preliminary data.</text>
</comment>
<dbReference type="InterPro" id="IPR025202">
    <property type="entry name" value="PLD-like_dom"/>
</dbReference>
<dbReference type="GO" id="GO:0032049">
    <property type="term" value="P:cardiolipin biosynthetic process"/>
    <property type="evidence" value="ECO:0007669"/>
    <property type="project" value="InterPro"/>
</dbReference>
<sequence length="399" mass="44948">MPEYAAGHHLDLLKGAHEFFDALVTDINACTQEVRVETYIFNVYGSGARVAQAMVDAASRGVEVYLVMDGVGTPALPAPWPQKFTESGVRWLIFSPLDWLGLLVPSRWRRLHRKLCVVDGKVAYCGGVNMLDDWWDPIYGDLEAPRFDFMVRITGPLVREVHAAMAQFWWRLRAVRSVQQVDWLGAWQALQLASQEKLTSAQRAQRGAGALAQLVLRDNVRYRSRIERAYSQALGDARQSVLLANAYFLPSRKIRRGLLAAAERGVRVRLLLQGRYDYFMSYHGTRALYGDLLAGGIEIYEYQSSFLHAKVAVIDERWATVGSSNIDPLSLLLAREANVVVADATFAKALSNELEQAMQQHATRLDMDQHAKRSFGQKLLDRTALLLMHALLLLTGKRY</sequence>
<feature type="active site" evidence="1">
    <location>
        <position position="112"/>
    </location>
</feature>
<dbReference type="Gene3D" id="3.30.870.10">
    <property type="entry name" value="Endonuclease Chain A"/>
    <property type="match status" value="2"/>
</dbReference>
<dbReference type="PROSITE" id="PS50035">
    <property type="entry name" value="PLD"/>
    <property type="match status" value="2"/>
</dbReference>
<gene>
    <name evidence="1" type="primary">clsB</name>
    <name evidence="3" type="ORF">BWK72_08760</name>
</gene>
<evidence type="ECO:0000313" key="4">
    <source>
        <dbReference type="Proteomes" id="UP000192505"/>
    </source>
</evidence>
<organism evidence="3 4">
    <name type="scientific">Rhodoferax ferrireducens</name>
    <dbReference type="NCBI Taxonomy" id="192843"/>
    <lineage>
        <taxon>Bacteria</taxon>
        <taxon>Pseudomonadati</taxon>
        <taxon>Pseudomonadota</taxon>
        <taxon>Betaproteobacteria</taxon>
        <taxon>Burkholderiales</taxon>
        <taxon>Comamonadaceae</taxon>
        <taxon>Rhodoferax</taxon>
    </lineage>
</organism>
<comment type="subcellular location">
    <subcellularLocation>
        <location evidence="1">Cell membrane</location>
        <topology evidence="1">Peripheral membrane protein</topology>
    </subcellularLocation>
</comment>
<keyword evidence="1" id="KW-0443">Lipid metabolism</keyword>